<dbReference type="InterPro" id="IPR007712">
    <property type="entry name" value="RelE/ParE_toxin"/>
</dbReference>
<comment type="caution">
    <text evidence="3">The sequence shown here is derived from an EMBL/GenBank/DDBJ whole genome shotgun (WGS) entry which is preliminary data.</text>
</comment>
<keyword evidence="2" id="KW-1277">Toxin-antitoxin system</keyword>
<dbReference type="Proteomes" id="UP000193749">
    <property type="component" value="Unassembled WGS sequence"/>
</dbReference>
<reference evidence="3 4" key="1">
    <citation type="journal article" date="2017" name="Antonie Van Leeuwenhoek">
        <title>Phylogenomic resolution of the bacterial genus Pantoea and its relationship with Erwinia and Tatumella.</title>
        <authorList>
            <person name="Palmer M."/>
            <person name="Steenkamp E.T."/>
            <person name="Coetzee M.P."/>
            <person name="Chan W.Y."/>
            <person name="van Zyl E."/>
            <person name="De Maayer P."/>
            <person name="Coutinho T.A."/>
            <person name="Blom J."/>
            <person name="Smits T.H."/>
            <person name="Duffy B."/>
            <person name="Venter S.N."/>
        </authorList>
    </citation>
    <scope>NUCLEOTIDE SEQUENCE [LARGE SCALE GENOMIC DNA]</scope>
    <source>
        <strain evidence="3 4">LMG 2657</strain>
    </source>
</reference>
<accession>A0A1X1EYD1</accession>
<dbReference type="InterPro" id="IPR035093">
    <property type="entry name" value="RelE/ParE_toxin_dom_sf"/>
</dbReference>
<evidence type="ECO:0000313" key="4">
    <source>
        <dbReference type="Proteomes" id="UP000193749"/>
    </source>
</evidence>
<dbReference type="EMBL" id="MLJI01000001">
    <property type="protein sequence ID" value="ORM94927.1"/>
    <property type="molecule type" value="Genomic_DNA"/>
</dbReference>
<evidence type="ECO:0000313" key="3">
    <source>
        <dbReference type="EMBL" id="ORM94927.1"/>
    </source>
</evidence>
<evidence type="ECO:0000256" key="2">
    <source>
        <dbReference type="ARBA" id="ARBA00022649"/>
    </source>
</evidence>
<dbReference type="AlphaFoldDB" id="A0A1X1EYD1"/>
<dbReference type="Pfam" id="PF05016">
    <property type="entry name" value="ParE_toxin"/>
    <property type="match status" value="1"/>
</dbReference>
<name>A0A1X1EYD1_PANCY</name>
<comment type="similarity">
    <text evidence="1">Belongs to the RelE toxin family.</text>
</comment>
<proteinExistence type="inferred from homology"/>
<sequence length="108" mass="12444">MSGTALKTRLKFKKSALKEWNSLDSKIREAFRKKLKKRAESLAALTPIKHKLSGVEKCYKIKLRMDGFRLVYQVLESDDGEVDVVITVITVDRREDVYEALKSKLVKD</sequence>
<keyword evidence="4" id="KW-1185">Reference proteome</keyword>
<dbReference type="PANTHER" id="PTHR35601:SF1">
    <property type="entry name" value="TOXIN RELE"/>
    <property type="match status" value="1"/>
</dbReference>
<dbReference type="PANTHER" id="PTHR35601">
    <property type="entry name" value="TOXIN RELE"/>
    <property type="match status" value="1"/>
</dbReference>
<organism evidence="3 4">
    <name type="scientific">Pantoea cypripedii</name>
    <name type="common">Pectobacterium cypripedii</name>
    <name type="synonym">Erwinia cypripedii</name>
    <dbReference type="NCBI Taxonomy" id="55209"/>
    <lineage>
        <taxon>Bacteria</taxon>
        <taxon>Pseudomonadati</taxon>
        <taxon>Pseudomonadota</taxon>
        <taxon>Gammaproteobacteria</taxon>
        <taxon>Enterobacterales</taxon>
        <taxon>Erwiniaceae</taxon>
        <taxon>Pantoea</taxon>
    </lineage>
</organism>
<dbReference type="SUPFAM" id="SSF143011">
    <property type="entry name" value="RelE-like"/>
    <property type="match status" value="1"/>
</dbReference>
<gene>
    <name evidence="3" type="ORF">HA50_16875</name>
</gene>
<dbReference type="RefSeq" id="WP_084876749.1">
    <property type="nucleotide sequence ID" value="NZ_JAGGMY010000001.1"/>
</dbReference>
<protein>
    <recommendedName>
        <fullName evidence="5">Type II toxin-antitoxin system mRNA interferase toxin, RelE/StbE family</fullName>
    </recommendedName>
</protein>
<evidence type="ECO:0008006" key="5">
    <source>
        <dbReference type="Google" id="ProtNLM"/>
    </source>
</evidence>
<dbReference type="OrthoDB" id="9801234at2"/>
<evidence type="ECO:0000256" key="1">
    <source>
        <dbReference type="ARBA" id="ARBA00006226"/>
    </source>
</evidence>
<dbReference type="STRING" id="55209.HA50_16875"/>
<dbReference type="Gene3D" id="3.30.2310.20">
    <property type="entry name" value="RelE-like"/>
    <property type="match status" value="1"/>
</dbReference>